<dbReference type="PANTHER" id="PTHR42686:SF1">
    <property type="entry name" value="GH17980P-RELATED"/>
    <property type="match status" value="1"/>
</dbReference>
<organism evidence="2 3">
    <name type="scientific">Brassicogethes aeneus</name>
    <name type="common">Rape pollen beetle</name>
    <name type="synonym">Meligethes aeneus</name>
    <dbReference type="NCBI Taxonomy" id="1431903"/>
    <lineage>
        <taxon>Eukaryota</taxon>
        <taxon>Metazoa</taxon>
        <taxon>Ecdysozoa</taxon>
        <taxon>Arthropoda</taxon>
        <taxon>Hexapoda</taxon>
        <taxon>Insecta</taxon>
        <taxon>Pterygota</taxon>
        <taxon>Neoptera</taxon>
        <taxon>Endopterygota</taxon>
        <taxon>Coleoptera</taxon>
        <taxon>Polyphaga</taxon>
        <taxon>Cucujiformia</taxon>
        <taxon>Nitidulidae</taxon>
        <taxon>Meligethinae</taxon>
        <taxon>Brassicogethes</taxon>
    </lineage>
</organism>
<dbReference type="InterPro" id="IPR023210">
    <property type="entry name" value="NADP_OxRdtase_dom"/>
</dbReference>
<proteinExistence type="predicted"/>
<dbReference type="PRINTS" id="PR00069">
    <property type="entry name" value="ALDKETRDTASE"/>
</dbReference>
<feature type="domain" description="NADP-dependent oxidoreductase" evidence="1">
    <location>
        <begin position="35"/>
        <end position="311"/>
    </location>
</feature>
<dbReference type="GO" id="GO:0005829">
    <property type="term" value="C:cytosol"/>
    <property type="evidence" value="ECO:0007669"/>
    <property type="project" value="TreeGrafter"/>
</dbReference>
<dbReference type="OrthoDB" id="48988at2759"/>
<dbReference type="Gene3D" id="3.20.20.100">
    <property type="entry name" value="NADP-dependent oxidoreductase domain"/>
    <property type="match status" value="1"/>
</dbReference>
<dbReference type="AlphaFoldDB" id="A0A9P0B415"/>
<dbReference type="FunFam" id="3.20.20.100:FF:000011">
    <property type="entry name" value="Aldo/keto reductase"/>
    <property type="match status" value="1"/>
</dbReference>
<dbReference type="Proteomes" id="UP001154078">
    <property type="component" value="Chromosome 5"/>
</dbReference>
<protein>
    <recommendedName>
        <fullName evidence="1">NADP-dependent oxidoreductase domain-containing protein</fullName>
    </recommendedName>
</protein>
<dbReference type="InterPro" id="IPR020471">
    <property type="entry name" value="AKR"/>
</dbReference>
<dbReference type="Pfam" id="PF00248">
    <property type="entry name" value="Aldo_ket_red"/>
    <property type="match status" value="1"/>
</dbReference>
<accession>A0A9P0B415</accession>
<keyword evidence="3" id="KW-1185">Reference proteome</keyword>
<name>A0A9P0B415_BRAAE</name>
<evidence type="ECO:0000313" key="3">
    <source>
        <dbReference type="Proteomes" id="UP001154078"/>
    </source>
</evidence>
<reference evidence="2" key="1">
    <citation type="submission" date="2021-12" db="EMBL/GenBank/DDBJ databases">
        <authorList>
            <person name="King R."/>
        </authorList>
    </citation>
    <scope>NUCLEOTIDE SEQUENCE</scope>
</reference>
<dbReference type="SUPFAM" id="SSF51430">
    <property type="entry name" value="NAD(P)-linked oxidoreductase"/>
    <property type="match status" value="1"/>
</dbReference>
<dbReference type="InterPro" id="IPR036812">
    <property type="entry name" value="NAD(P)_OxRdtase_dom_sf"/>
</dbReference>
<dbReference type="EMBL" id="OV121136">
    <property type="protein sequence ID" value="CAH0557023.1"/>
    <property type="molecule type" value="Genomic_DNA"/>
</dbReference>
<dbReference type="GO" id="GO:0010349">
    <property type="term" value="F:L-galactose dehydrogenase activity"/>
    <property type="evidence" value="ECO:0007669"/>
    <property type="project" value="InterPro"/>
</dbReference>
<dbReference type="CDD" id="cd19163">
    <property type="entry name" value="AKR_galDH"/>
    <property type="match status" value="1"/>
</dbReference>
<gene>
    <name evidence="2" type="ORF">MELIAE_LOCUS7831</name>
</gene>
<dbReference type="PANTHER" id="PTHR42686">
    <property type="entry name" value="GH17980P-RELATED"/>
    <property type="match status" value="1"/>
</dbReference>
<evidence type="ECO:0000259" key="1">
    <source>
        <dbReference type="Pfam" id="PF00248"/>
    </source>
</evidence>
<dbReference type="InterPro" id="IPR044479">
    <property type="entry name" value="LGALDH-like"/>
</dbReference>
<sequence length="346" mass="38798">MGDLPETYVAGFHDVEAVRKMKYTMLGDTDIRVSKISFGTAVFSNLYSGSNEDQWKKTLCGALKSGVNYIDTAPWYGQGKSEETLGKLLEGVPRQAYYIATKVGRYEKDPKKMFDFSAKKVTEGFEESLRLLKLDYVDIIQIHDVEFAPNMDIILNETLPAVQAIVKSGKAKYLGITGYAVSTLADILAKSKVKIDTILSYSRFTVLDQSLNSYLPIFKSQNIGIINAAVNAMGLLSNYGPPDWHPATESLKKACAEAREYCKENNVELGKLAVYYSVNQKGPHTTLVGMNHISILKSNLDVLYNGLTDNEKQVFDYLQNNIFGKLENICNWEGVELAWYREELKK</sequence>
<evidence type="ECO:0000313" key="2">
    <source>
        <dbReference type="EMBL" id="CAH0557023.1"/>
    </source>
</evidence>